<keyword evidence="1" id="KW-0812">Transmembrane</keyword>
<dbReference type="EMBL" id="NMUH01000887">
    <property type="protein sequence ID" value="MQL86242.1"/>
    <property type="molecule type" value="Genomic_DNA"/>
</dbReference>
<feature type="non-terminal residue" evidence="2">
    <location>
        <position position="1"/>
    </location>
</feature>
<evidence type="ECO:0000256" key="1">
    <source>
        <dbReference type="SAM" id="Phobius"/>
    </source>
</evidence>
<proteinExistence type="predicted"/>
<feature type="transmembrane region" description="Helical" evidence="1">
    <location>
        <begin position="41"/>
        <end position="62"/>
    </location>
</feature>
<keyword evidence="1" id="KW-0472">Membrane</keyword>
<accession>A0A843UJG8</accession>
<keyword evidence="3" id="KW-1185">Reference proteome</keyword>
<dbReference type="Proteomes" id="UP000652761">
    <property type="component" value="Unassembled WGS sequence"/>
</dbReference>
<keyword evidence="1" id="KW-1133">Transmembrane helix</keyword>
<name>A0A843UJG8_COLES</name>
<organism evidence="2 3">
    <name type="scientific">Colocasia esculenta</name>
    <name type="common">Wild taro</name>
    <name type="synonym">Arum esculentum</name>
    <dbReference type="NCBI Taxonomy" id="4460"/>
    <lineage>
        <taxon>Eukaryota</taxon>
        <taxon>Viridiplantae</taxon>
        <taxon>Streptophyta</taxon>
        <taxon>Embryophyta</taxon>
        <taxon>Tracheophyta</taxon>
        <taxon>Spermatophyta</taxon>
        <taxon>Magnoliopsida</taxon>
        <taxon>Liliopsida</taxon>
        <taxon>Araceae</taxon>
        <taxon>Aroideae</taxon>
        <taxon>Colocasieae</taxon>
        <taxon>Colocasia</taxon>
    </lineage>
</organism>
<sequence length="121" mass="13799">MRIGPIQANRGGSGKSRFAPIPRCVEPWLPMAGQDTNWNLGWVKLILLWLILVDLVNLVFVIRKTNQNQQSFPESLRLQQQTLTEHAEVADILGKLHVVLQKSLKILERFQLKNADNVFST</sequence>
<evidence type="ECO:0000313" key="2">
    <source>
        <dbReference type="EMBL" id="MQL86242.1"/>
    </source>
</evidence>
<comment type="caution">
    <text evidence="2">The sequence shown here is derived from an EMBL/GenBank/DDBJ whole genome shotgun (WGS) entry which is preliminary data.</text>
</comment>
<dbReference type="AlphaFoldDB" id="A0A843UJG8"/>
<gene>
    <name evidence="2" type="ORF">Taro_018778</name>
</gene>
<evidence type="ECO:0000313" key="3">
    <source>
        <dbReference type="Proteomes" id="UP000652761"/>
    </source>
</evidence>
<dbReference type="OrthoDB" id="1434354at2759"/>
<reference evidence="2" key="1">
    <citation type="submission" date="2017-07" db="EMBL/GenBank/DDBJ databases">
        <title>Taro Niue Genome Assembly and Annotation.</title>
        <authorList>
            <person name="Atibalentja N."/>
            <person name="Keating K."/>
            <person name="Fields C.J."/>
        </authorList>
    </citation>
    <scope>NUCLEOTIDE SEQUENCE</scope>
    <source>
        <strain evidence="2">Niue_2</strain>
        <tissue evidence="2">Leaf</tissue>
    </source>
</reference>
<protein>
    <submittedName>
        <fullName evidence="2">Uncharacterized protein</fullName>
    </submittedName>
</protein>